<reference evidence="3 4" key="1">
    <citation type="submission" date="2019-03" db="EMBL/GenBank/DDBJ databases">
        <title>Genomic Encyclopedia of Archaeal and Bacterial Type Strains, Phase II (KMG-II): from individual species to whole genera.</title>
        <authorList>
            <person name="Goeker M."/>
        </authorList>
    </citation>
    <scope>NUCLEOTIDE SEQUENCE [LARGE SCALE GENOMIC DNA]</scope>
    <source>
        <strain evidence="3 4">RL-C</strain>
    </source>
</reference>
<comment type="similarity">
    <text evidence="1">Belongs to the NAD(P)-dependent epimerase/dehydratase family.</text>
</comment>
<accession>A0A4R2EU34</accession>
<sequence>MKNILIVGAGGQIGSELVPYFRSIYGNNNVVATDINDKCKGTLGDDGPFEVLDALNGEEFAQLVKKYKIDTIFNMVALLSATGEKNPQLAWKINMGALMNSLEIGRENGCAVFTPSSIGAFGTSTPHDGTPQDTVMRPSTIYGVCKVTGELLSDYYHSRFGVDTRSVRFPGIISNVTLPGGGTTDYAVEIYYAAIKDKSFTCPIPKDVSMDMMYMPDALSAMVQLMEANPDKLVHRNSFNITAMHFTPEEIFAAIKKRIPEFTMSYNVDPVKEAISRSWPNWMDDSCAREEWGWNPKWNLENMTDDMLKVIAEKYAAKLF</sequence>
<dbReference type="Proteomes" id="UP000294830">
    <property type="component" value="Unassembled WGS sequence"/>
</dbReference>
<evidence type="ECO:0000256" key="1">
    <source>
        <dbReference type="ARBA" id="ARBA00007637"/>
    </source>
</evidence>
<evidence type="ECO:0000313" key="4">
    <source>
        <dbReference type="Proteomes" id="UP000294830"/>
    </source>
</evidence>
<dbReference type="Pfam" id="PF01370">
    <property type="entry name" value="Epimerase"/>
    <property type="match status" value="1"/>
</dbReference>
<evidence type="ECO:0000259" key="2">
    <source>
        <dbReference type="Pfam" id="PF01370"/>
    </source>
</evidence>
<dbReference type="PANTHER" id="PTHR42687:SF1">
    <property type="entry name" value="L-THREONINE 3-DEHYDROGENASE, MITOCHONDRIAL"/>
    <property type="match status" value="1"/>
</dbReference>
<dbReference type="RefSeq" id="WP_131838148.1">
    <property type="nucleotide sequence ID" value="NZ_SLWB01000002.1"/>
</dbReference>
<dbReference type="AlphaFoldDB" id="A0A4R2EU34"/>
<dbReference type="GO" id="GO:0008743">
    <property type="term" value="F:L-threonine 3-dehydrogenase activity"/>
    <property type="evidence" value="ECO:0007669"/>
    <property type="project" value="TreeGrafter"/>
</dbReference>
<dbReference type="InterPro" id="IPR051225">
    <property type="entry name" value="NAD(P)_epim/dehydratase"/>
</dbReference>
<dbReference type="PANTHER" id="PTHR42687">
    <property type="entry name" value="L-THREONINE 3-DEHYDROGENASE"/>
    <property type="match status" value="1"/>
</dbReference>
<dbReference type="SUPFAM" id="SSF51735">
    <property type="entry name" value="NAD(P)-binding Rossmann-fold domains"/>
    <property type="match status" value="1"/>
</dbReference>
<dbReference type="FunFam" id="3.40.50.720:FF:000077">
    <property type="entry name" value="L-threonine 3-dehydrogenase, mitochondrial"/>
    <property type="match status" value="1"/>
</dbReference>
<evidence type="ECO:0000313" key="3">
    <source>
        <dbReference type="EMBL" id="TCN72077.1"/>
    </source>
</evidence>
<dbReference type="Gene3D" id="3.40.50.720">
    <property type="entry name" value="NAD(P)-binding Rossmann-like Domain"/>
    <property type="match status" value="1"/>
</dbReference>
<keyword evidence="4" id="KW-1185">Reference proteome</keyword>
<organism evidence="3 4">
    <name type="scientific">Acetobacteroides hydrogenigenes</name>
    <dbReference type="NCBI Taxonomy" id="979970"/>
    <lineage>
        <taxon>Bacteria</taxon>
        <taxon>Pseudomonadati</taxon>
        <taxon>Bacteroidota</taxon>
        <taxon>Bacteroidia</taxon>
        <taxon>Bacteroidales</taxon>
        <taxon>Rikenellaceae</taxon>
        <taxon>Acetobacteroides</taxon>
    </lineage>
</organism>
<name>A0A4R2EU34_9BACT</name>
<proteinExistence type="inferred from homology"/>
<dbReference type="InterPro" id="IPR036291">
    <property type="entry name" value="NAD(P)-bd_dom_sf"/>
</dbReference>
<feature type="domain" description="NAD-dependent epimerase/dehydratase" evidence="2">
    <location>
        <begin position="4"/>
        <end position="241"/>
    </location>
</feature>
<dbReference type="InterPro" id="IPR001509">
    <property type="entry name" value="Epimerase_deHydtase"/>
</dbReference>
<dbReference type="OrthoDB" id="9779902at2"/>
<comment type="caution">
    <text evidence="3">The sequence shown here is derived from an EMBL/GenBank/DDBJ whole genome shotgun (WGS) entry which is preliminary data.</text>
</comment>
<dbReference type="GO" id="GO:0006567">
    <property type="term" value="P:L-threonine catabolic process"/>
    <property type="evidence" value="ECO:0007669"/>
    <property type="project" value="TreeGrafter"/>
</dbReference>
<gene>
    <name evidence="3" type="ORF">CLV25_10238</name>
</gene>
<dbReference type="EMBL" id="SLWB01000002">
    <property type="protein sequence ID" value="TCN72077.1"/>
    <property type="molecule type" value="Genomic_DNA"/>
</dbReference>
<protein>
    <submittedName>
        <fullName evidence="3">Nucleoside-diphosphate-sugar epimerase</fullName>
    </submittedName>
</protein>